<reference evidence="1 2" key="1">
    <citation type="submission" date="2020-12" db="EMBL/GenBank/DDBJ databases">
        <title>Whole genome sequences of gut porcine anaerobes.</title>
        <authorList>
            <person name="Kubasova T."/>
            <person name="Jahodarova E."/>
            <person name="Rychlik I."/>
        </authorList>
    </citation>
    <scope>NUCLEOTIDE SEQUENCE [LARGE SCALE GENOMIC DNA]</scope>
    <source>
        <strain evidence="1 2">An925</strain>
    </source>
</reference>
<dbReference type="EMBL" id="JADYTN010000016">
    <property type="protein sequence ID" value="MCF2564083.1"/>
    <property type="molecule type" value="Genomic_DNA"/>
</dbReference>
<keyword evidence="2" id="KW-1185">Reference proteome</keyword>
<evidence type="ECO:0008006" key="3">
    <source>
        <dbReference type="Google" id="ProtNLM"/>
    </source>
</evidence>
<dbReference type="Proteomes" id="UP001200470">
    <property type="component" value="Unassembled WGS sequence"/>
</dbReference>
<evidence type="ECO:0000313" key="1">
    <source>
        <dbReference type="EMBL" id="MCF2564083.1"/>
    </source>
</evidence>
<sequence>MEYKITKEELGNDWLYSTLVALNKCMAEHGLPLYVVGARARDVAMKLMKGDESKRRTEDLDVAIAIEDWQTFDDICKTLENNHFKRHGETQKFFYKGVNGDLDFEVDIVPFGGVAVDEKIGWPPEGNPVMSVKCFQDVMNEAVTVIVNGEVEVKMAPLCGQFLIKLDTWNDRNASTDKDAEDMLFILKNYLDIQLLYQKDNVPPDVVTFDNESLDAIIWGAQWLAYDISKLLTTEHLQFYADLASAELKKKEKSNLIYHFMKYYGNSEMGDFSSNYEPCRQIWSVFVKIFSKELEERKKQ</sequence>
<dbReference type="RefSeq" id="WP_301638218.1">
    <property type="nucleotide sequence ID" value="NZ_JADYTN010000016.1"/>
</dbReference>
<proteinExistence type="predicted"/>
<accession>A0ABS9CG80</accession>
<name>A0ABS9CG80_9BACT</name>
<evidence type="ECO:0000313" key="2">
    <source>
        <dbReference type="Proteomes" id="UP001200470"/>
    </source>
</evidence>
<gene>
    <name evidence="1" type="ORF">I6E12_08155</name>
</gene>
<protein>
    <recommendedName>
        <fullName evidence="3">Nucleotidyltransferase</fullName>
    </recommendedName>
</protein>
<comment type="caution">
    <text evidence="1">The sequence shown here is derived from an EMBL/GenBank/DDBJ whole genome shotgun (WGS) entry which is preliminary data.</text>
</comment>
<organism evidence="1 2">
    <name type="scientific">Xylanibacter brevis</name>
    <dbReference type="NCBI Taxonomy" id="83231"/>
    <lineage>
        <taxon>Bacteria</taxon>
        <taxon>Pseudomonadati</taxon>
        <taxon>Bacteroidota</taxon>
        <taxon>Bacteroidia</taxon>
        <taxon>Bacteroidales</taxon>
        <taxon>Prevotellaceae</taxon>
        <taxon>Xylanibacter</taxon>
    </lineage>
</organism>